<sequence length="146" mass="16107">MEKSAKWEGKASAKLVRPTASEVWALVADFFSLHKFLPTIDTCFQVNTLVRHCAASASGHWCRERLTAIDPAEKRLSYEVVDSNMGFKRYESTMKVMDGGDEAGCEIEWSFVADPVEGMSCEDLAKYVAVGLQGMATNMEREGVGS</sequence>
<organism evidence="1">
    <name type="scientific">Salvia splendens</name>
    <name type="common">Scarlet sage</name>
    <dbReference type="NCBI Taxonomy" id="180675"/>
    <lineage>
        <taxon>Eukaryota</taxon>
        <taxon>Viridiplantae</taxon>
        <taxon>Streptophyta</taxon>
        <taxon>Embryophyta</taxon>
        <taxon>Tracheophyta</taxon>
        <taxon>Spermatophyta</taxon>
        <taxon>Magnoliopsida</taxon>
        <taxon>eudicotyledons</taxon>
        <taxon>Gunneridae</taxon>
        <taxon>Pentapetalae</taxon>
        <taxon>asterids</taxon>
        <taxon>lamiids</taxon>
        <taxon>Lamiales</taxon>
        <taxon>Lamiaceae</taxon>
        <taxon>Nepetoideae</taxon>
        <taxon>Mentheae</taxon>
        <taxon>Salviinae</taxon>
        <taxon>Salvia</taxon>
        <taxon>Salvia subgen. Calosphace</taxon>
        <taxon>core Calosphace</taxon>
    </lineage>
</organism>
<dbReference type="SUPFAM" id="SSF55961">
    <property type="entry name" value="Bet v1-like"/>
    <property type="match status" value="1"/>
</dbReference>
<dbReference type="InterPro" id="IPR053249">
    <property type="entry name" value="LFS"/>
</dbReference>
<dbReference type="CDD" id="cd07821">
    <property type="entry name" value="PYR_PYL_RCAR_like"/>
    <property type="match status" value="1"/>
</dbReference>
<name>A0A8X8Z125_SALSN</name>
<dbReference type="InterPro" id="IPR019587">
    <property type="entry name" value="Polyketide_cyclase/dehydratase"/>
</dbReference>
<dbReference type="OrthoDB" id="1592664at2759"/>
<evidence type="ECO:0000313" key="1">
    <source>
        <dbReference type="EMBL" id="KAG6388001.1"/>
    </source>
</evidence>
<dbReference type="EMBL" id="PNBA02000021">
    <property type="protein sequence ID" value="KAG6388001.1"/>
    <property type="molecule type" value="Genomic_DNA"/>
</dbReference>
<reference evidence="1" key="2">
    <citation type="submission" date="2020-08" db="EMBL/GenBank/DDBJ databases">
        <title>Plant Genome Project.</title>
        <authorList>
            <person name="Zhang R.-G."/>
        </authorList>
    </citation>
    <scope>NUCLEOTIDE SEQUENCE</scope>
    <source>
        <strain evidence="1">Huo1</strain>
        <tissue evidence="1">Leaf</tissue>
    </source>
</reference>
<dbReference type="Pfam" id="PF10604">
    <property type="entry name" value="Polyketide_cyc2"/>
    <property type="match status" value="1"/>
</dbReference>
<protein>
    <recommendedName>
        <fullName evidence="3">Lachrymatory-factor synthase</fullName>
    </recommendedName>
</protein>
<proteinExistence type="predicted"/>
<dbReference type="Proteomes" id="UP000298416">
    <property type="component" value="Unassembled WGS sequence"/>
</dbReference>
<dbReference type="PANTHER" id="PTHR33789">
    <property type="entry name" value="LACHRYMATORY-FACTOR SYNTHASE"/>
    <property type="match status" value="1"/>
</dbReference>
<dbReference type="InterPro" id="IPR023393">
    <property type="entry name" value="START-like_dom_sf"/>
</dbReference>
<gene>
    <name evidence="1" type="ORF">SASPL_153198</name>
</gene>
<dbReference type="GO" id="GO:0004864">
    <property type="term" value="F:protein phosphatase inhibitor activity"/>
    <property type="evidence" value="ECO:0007669"/>
    <property type="project" value="UniProtKB-ARBA"/>
</dbReference>
<comment type="caution">
    <text evidence="1">The sequence shown here is derived from an EMBL/GenBank/DDBJ whole genome shotgun (WGS) entry which is preliminary data.</text>
</comment>
<reference evidence="1" key="1">
    <citation type="submission" date="2018-01" db="EMBL/GenBank/DDBJ databases">
        <authorList>
            <person name="Mao J.F."/>
        </authorList>
    </citation>
    <scope>NUCLEOTIDE SEQUENCE</scope>
    <source>
        <strain evidence="1">Huo1</strain>
        <tissue evidence="1">Leaf</tissue>
    </source>
</reference>
<evidence type="ECO:0008006" key="3">
    <source>
        <dbReference type="Google" id="ProtNLM"/>
    </source>
</evidence>
<evidence type="ECO:0000313" key="2">
    <source>
        <dbReference type="Proteomes" id="UP000298416"/>
    </source>
</evidence>
<dbReference type="Gene3D" id="3.30.530.20">
    <property type="match status" value="1"/>
</dbReference>
<keyword evidence="2" id="KW-1185">Reference proteome</keyword>
<dbReference type="AlphaFoldDB" id="A0A8X8Z125"/>
<dbReference type="PANTHER" id="PTHR33789:SF11">
    <property type="entry name" value="OS05G0202300 PROTEIN"/>
    <property type="match status" value="1"/>
</dbReference>
<accession>A0A8X8Z125</accession>